<gene>
    <name evidence="2" type="ORF">METZ01_LOCUS413234</name>
</gene>
<evidence type="ECO:0000256" key="1">
    <source>
        <dbReference type="SAM" id="Phobius"/>
    </source>
</evidence>
<evidence type="ECO:0000313" key="2">
    <source>
        <dbReference type="EMBL" id="SVD60380.1"/>
    </source>
</evidence>
<keyword evidence="1" id="KW-0472">Membrane</keyword>
<name>A0A382WP74_9ZZZZ</name>
<protein>
    <submittedName>
        <fullName evidence="2">Uncharacterized protein</fullName>
    </submittedName>
</protein>
<feature type="transmembrane region" description="Helical" evidence="1">
    <location>
        <begin position="12"/>
        <end position="31"/>
    </location>
</feature>
<keyword evidence="1" id="KW-0812">Transmembrane</keyword>
<dbReference type="EMBL" id="UINC01161286">
    <property type="protein sequence ID" value="SVD60380.1"/>
    <property type="molecule type" value="Genomic_DNA"/>
</dbReference>
<proteinExistence type="predicted"/>
<dbReference type="AlphaFoldDB" id="A0A382WP74"/>
<organism evidence="2">
    <name type="scientific">marine metagenome</name>
    <dbReference type="NCBI Taxonomy" id="408172"/>
    <lineage>
        <taxon>unclassified sequences</taxon>
        <taxon>metagenomes</taxon>
        <taxon>ecological metagenomes</taxon>
    </lineage>
</organism>
<reference evidence="2" key="1">
    <citation type="submission" date="2018-05" db="EMBL/GenBank/DDBJ databases">
        <authorList>
            <person name="Lanie J.A."/>
            <person name="Ng W.-L."/>
            <person name="Kazmierczak K.M."/>
            <person name="Andrzejewski T.M."/>
            <person name="Davidsen T.M."/>
            <person name="Wayne K.J."/>
            <person name="Tettelin H."/>
            <person name="Glass J.I."/>
            <person name="Rusch D."/>
            <person name="Podicherti R."/>
            <person name="Tsui H.-C.T."/>
            <person name="Winkler M.E."/>
        </authorList>
    </citation>
    <scope>NUCLEOTIDE SEQUENCE</scope>
</reference>
<sequence length="116" mass="13150">MSLLTGRSPERTFVAILMAMWVAITPLVDVFHDLASHNWFSFSEFGLCKVDCDTSEHKNTNLRHDCCRARLRDFTAIEIGGGLFFENEDRVHIFPKQVFSSKTLSPLPPLRAPPLS</sequence>
<accession>A0A382WP74</accession>
<keyword evidence="1" id="KW-1133">Transmembrane helix</keyword>